<protein>
    <submittedName>
        <fullName evidence="2">Uncharacterized protein</fullName>
    </submittedName>
</protein>
<evidence type="ECO:0000256" key="1">
    <source>
        <dbReference type="SAM" id="Phobius"/>
    </source>
</evidence>
<keyword evidence="3" id="KW-1185">Reference proteome</keyword>
<dbReference type="Proteomes" id="UP000276133">
    <property type="component" value="Unassembled WGS sequence"/>
</dbReference>
<accession>A0A3M7SQ07</accession>
<feature type="transmembrane region" description="Helical" evidence="1">
    <location>
        <begin position="115"/>
        <end position="134"/>
    </location>
</feature>
<proteinExistence type="predicted"/>
<sequence length="144" mass="16273">MRAGFELNKLLPRMACIWSIGCRRLILVDRTLLIFFFGLVYGRRGRRRVVGRRLIGRPAHSVRRARPGLSVERLLFDLELAGRLDAPKRSFAGLVLLPGHLDKVSVQRQVVSDRVLPALVVQLVIAVIAGYKLVDLAQCELLFF</sequence>
<feature type="transmembrane region" description="Helical" evidence="1">
    <location>
        <begin position="17"/>
        <end position="42"/>
    </location>
</feature>
<keyword evidence="1" id="KW-0472">Membrane</keyword>
<keyword evidence="1" id="KW-0812">Transmembrane</keyword>
<gene>
    <name evidence="2" type="ORF">BpHYR1_017248</name>
</gene>
<evidence type="ECO:0000313" key="2">
    <source>
        <dbReference type="EMBL" id="RNA37697.1"/>
    </source>
</evidence>
<reference evidence="2 3" key="1">
    <citation type="journal article" date="2018" name="Sci. Rep.">
        <title>Genomic signatures of local adaptation to the degree of environmental predictability in rotifers.</title>
        <authorList>
            <person name="Franch-Gras L."/>
            <person name="Hahn C."/>
            <person name="Garcia-Roger E.M."/>
            <person name="Carmona M.J."/>
            <person name="Serra M."/>
            <person name="Gomez A."/>
        </authorList>
    </citation>
    <scope>NUCLEOTIDE SEQUENCE [LARGE SCALE GENOMIC DNA]</scope>
    <source>
        <strain evidence="2">HYR1</strain>
    </source>
</reference>
<comment type="caution">
    <text evidence="2">The sequence shown here is derived from an EMBL/GenBank/DDBJ whole genome shotgun (WGS) entry which is preliminary data.</text>
</comment>
<evidence type="ECO:0000313" key="3">
    <source>
        <dbReference type="Proteomes" id="UP000276133"/>
    </source>
</evidence>
<name>A0A3M7SQ07_BRAPC</name>
<dbReference type="AlphaFoldDB" id="A0A3M7SQ07"/>
<organism evidence="2 3">
    <name type="scientific">Brachionus plicatilis</name>
    <name type="common">Marine rotifer</name>
    <name type="synonym">Brachionus muelleri</name>
    <dbReference type="NCBI Taxonomy" id="10195"/>
    <lineage>
        <taxon>Eukaryota</taxon>
        <taxon>Metazoa</taxon>
        <taxon>Spiralia</taxon>
        <taxon>Gnathifera</taxon>
        <taxon>Rotifera</taxon>
        <taxon>Eurotatoria</taxon>
        <taxon>Monogononta</taxon>
        <taxon>Pseudotrocha</taxon>
        <taxon>Ploima</taxon>
        <taxon>Brachionidae</taxon>
        <taxon>Brachionus</taxon>
    </lineage>
</organism>
<dbReference type="EMBL" id="REGN01001004">
    <property type="protein sequence ID" value="RNA37697.1"/>
    <property type="molecule type" value="Genomic_DNA"/>
</dbReference>
<keyword evidence="1" id="KW-1133">Transmembrane helix</keyword>